<evidence type="ECO:0000256" key="4">
    <source>
        <dbReference type="ARBA" id="ARBA00023125"/>
    </source>
</evidence>
<dbReference type="EMBL" id="MTBD01000124">
    <property type="protein sequence ID" value="PRP68484.1"/>
    <property type="molecule type" value="Genomic_DNA"/>
</dbReference>
<protein>
    <recommendedName>
        <fullName evidence="5">DNA-binding protein H-NS-like C-terminal domain-containing protein</fullName>
    </recommendedName>
</protein>
<evidence type="ECO:0000313" key="6">
    <source>
        <dbReference type="EMBL" id="PRP68484.1"/>
    </source>
</evidence>
<name>A0A2S9WYF2_9NEIS</name>
<dbReference type="GO" id="GO:0003680">
    <property type="term" value="F:minor groove of adenine-thymine-rich DNA binding"/>
    <property type="evidence" value="ECO:0007669"/>
    <property type="project" value="TreeGrafter"/>
</dbReference>
<dbReference type="GO" id="GO:0003681">
    <property type="term" value="F:bent DNA binding"/>
    <property type="evidence" value="ECO:0007669"/>
    <property type="project" value="TreeGrafter"/>
</dbReference>
<gene>
    <name evidence="6" type="ORF">BUE93_22035</name>
</gene>
<evidence type="ECO:0000256" key="2">
    <source>
        <dbReference type="ARBA" id="ARBA00010610"/>
    </source>
</evidence>
<accession>A0A2S9WYF2</accession>
<evidence type="ECO:0000256" key="3">
    <source>
        <dbReference type="ARBA" id="ARBA00022490"/>
    </source>
</evidence>
<sequence length="109" mass="12594">MNIDHLGYVELNDLKAQIEQRLFAMAKEEKRNAIQKVMEIARQYGLKDTDLLEAAEKLDKASKPRTKVEPRYAHPHDASLTWTGRGRAPKWVVDWKSSGHTIEECLIQH</sequence>
<dbReference type="SUPFAM" id="SSF81273">
    <property type="entry name" value="H-NS histone-like proteins"/>
    <property type="match status" value="1"/>
</dbReference>
<comment type="caution">
    <text evidence="6">The sequence shown here is derived from an EMBL/GenBank/DDBJ whole genome shotgun (WGS) entry which is preliminary data.</text>
</comment>
<dbReference type="GO" id="GO:0000976">
    <property type="term" value="F:transcription cis-regulatory region binding"/>
    <property type="evidence" value="ECO:0007669"/>
    <property type="project" value="TreeGrafter"/>
</dbReference>
<comment type="similarity">
    <text evidence="2">Belongs to the histone-like protein H-NS family.</text>
</comment>
<dbReference type="InterPro" id="IPR027444">
    <property type="entry name" value="H-NS_C_dom"/>
</dbReference>
<dbReference type="GO" id="GO:0001217">
    <property type="term" value="F:DNA-binding transcription repressor activity"/>
    <property type="evidence" value="ECO:0007669"/>
    <property type="project" value="TreeGrafter"/>
</dbReference>
<dbReference type="AlphaFoldDB" id="A0A2S9WYF2"/>
<dbReference type="OrthoDB" id="5297879at2"/>
<comment type="subcellular location">
    <subcellularLocation>
        <location evidence="1">Cytoplasm</location>
        <location evidence="1">Nucleoid</location>
    </subcellularLocation>
</comment>
<proteinExistence type="inferred from homology"/>
<dbReference type="GO" id="GO:0005829">
    <property type="term" value="C:cytosol"/>
    <property type="evidence" value="ECO:0007669"/>
    <property type="project" value="TreeGrafter"/>
</dbReference>
<evidence type="ECO:0000256" key="1">
    <source>
        <dbReference type="ARBA" id="ARBA00004453"/>
    </source>
</evidence>
<dbReference type="InterPro" id="IPR037150">
    <property type="entry name" value="H-NS_C_dom_sf"/>
</dbReference>
<dbReference type="SMART" id="SM00528">
    <property type="entry name" value="HNS"/>
    <property type="match status" value="1"/>
</dbReference>
<dbReference type="PANTHER" id="PTHR38097:SF2">
    <property type="entry name" value="DNA-BINDING PROTEIN STPA"/>
    <property type="match status" value="1"/>
</dbReference>
<dbReference type="Proteomes" id="UP000239469">
    <property type="component" value="Unassembled WGS sequence"/>
</dbReference>
<dbReference type="Gene3D" id="4.10.430.10">
    <property type="entry name" value="Histone-like protein H-NS, C-terminal domain"/>
    <property type="match status" value="1"/>
</dbReference>
<organism evidence="6 7">
    <name type="scientific">Chromobacterium amazonense</name>
    <dbReference type="NCBI Taxonomy" id="1382803"/>
    <lineage>
        <taxon>Bacteria</taxon>
        <taxon>Pseudomonadati</taxon>
        <taxon>Pseudomonadota</taxon>
        <taxon>Betaproteobacteria</taxon>
        <taxon>Neisseriales</taxon>
        <taxon>Chromobacteriaceae</taxon>
        <taxon>Chromobacterium</taxon>
    </lineage>
</organism>
<dbReference type="GO" id="GO:0009295">
    <property type="term" value="C:nucleoid"/>
    <property type="evidence" value="ECO:0007669"/>
    <property type="project" value="UniProtKB-SubCell"/>
</dbReference>
<evidence type="ECO:0000313" key="7">
    <source>
        <dbReference type="Proteomes" id="UP000239469"/>
    </source>
</evidence>
<keyword evidence="4" id="KW-0238">DNA-binding</keyword>
<feature type="domain" description="DNA-binding protein H-NS-like C-terminal" evidence="5">
    <location>
        <begin position="62"/>
        <end position="107"/>
    </location>
</feature>
<keyword evidence="3" id="KW-0963">Cytoplasm</keyword>
<dbReference type="RefSeq" id="WP_106078286.1">
    <property type="nucleotide sequence ID" value="NZ_MTBD01000124.1"/>
</dbReference>
<dbReference type="GO" id="GO:0032993">
    <property type="term" value="C:protein-DNA complex"/>
    <property type="evidence" value="ECO:0007669"/>
    <property type="project" value="TreeGrafter"/>
</dbReference>
<dbReference type="PANTHER" id="PTHR38097">
    <property type="match status" value="1"/>
</dbReference>
<dbReference type="Pfam" id="PF00816">
    <property type="entry name" value="Histone_HNS"/>
    <property type="match status" value="1"/>
</dbReference>
<reference evidence="6 7" key="1">
    <citation type="submission" date="2017-01" db="EMBL/GenBank/DDBJ databases">
        <title>New insights into the genetic diversity of Chromobacterium isolated from tropical freshwater lake.</title>
        <authorList>
            <person name="Santos A.B."/>
            <person name="Nascimento A.M."/>
            <person name="Da Silva P.C."/>
        </authorList>
    </citation>
    <scope>NUCLEOTIDE SEQUENCE [LARGE SCALE GENOMIC DNA]</scope>
    <source>
        <strain evidence="6 7">56AF</strain>
    </source>
</reference>
<evidence type="ECO:0000259" key="5">
    <source>
        <dbReference type="SMART" id="SM00528"/>
    </source>
</evidence>